<evidence type="ECO:0000256" key="5">
    <source>
        <dbReference type="ARBA" id="ARBA00023136"/>
    </source>
</evidence>
<dbReference type="Pfam" id="PF07810">
    <property type="entry name" value="TMC"/>
    <property type="match status" value="1"/>
</dbReference>
<keyword evidence="9" id="KW-1185">Reference proteome</keyword>
<feature type="transmembrane region" description="Helical" evidence="6">
    <location>
        <begin position="531"/>
        <end position="562"/>
    </location>
</feature>
<evidence type="ECO:0000256" key="4">
    <source>
        <dbReference type="ARBA" id="ARBA00022989"/>
    </source>
</evidence>
<reference evidence="8 9" key="1">
    <citation type="journal article" date="2018" name="Nat. Ecol. Evol.">
        <title>Shark genomes provide insights into elasmobranch evolution and the origin of vertebrates.</title>
        <authorList>
            <person name="Hara Y"/>
            <person name="Yamaguchi K"/>
            <person name="Onimaru K"/>
            <person name="Kadota M"/>
            <person name="Koyanagi M"/>
            <person name="Keeley SD"/>
            <person name="Tatsumi K"/>
            <person name="Tanaka K"/>
            <person name="Motone F"/>
            <person name="Kageyama Y"/>
            <person name="Nozu R"/>
            <person name="Adachi N"/>
            <person name="Nishimura O"/>
            <person name="Nakagawa R"/>
            <person name="Tanegashima C"/>
            <person name="Kiyatake I"/>
            <person name="Matsumoto R"/>
            <person name="Murakumo K"/>
            <person name="Nishida K"/>
            <person name="Terakita A"/>
            <person name="Kuratani S"/>
            <person name="Sato K"/>
            <person name="Hyodo S Kuraku.S."/>
        </authorList>
    </citation>
    <scope>NUCLEOTIDE SEQUENCE [LARGE SCALE GENOMIC DNA]</scope>
</reference>
<dbReference type="PANTHER" id="PTHR23302">
    <property type="entry name" value="TRANSMEMBRANE CHANNEL-RELATED"/>
    <property type="match status" value="1"/>
</dbReference>
<dbReference type="STRING" id="75743.A0A401NPF4"/>
<evidence type="ECO:0000259" key="7">
    <source>
        <dbReference type="Pfam" id="PF07810"/>
    </source>
</evidence>
<dbReference type="Proteomes" id="UP000288216">
    <property type="component" value="Unassembled WGS sequence"/>
</dbReference>
<feature type="transmembrane region" description="Helical" evidence="6">
    <location>
        <begin position="582"/>
        <end position="605"/>
    </location>
</feature>
<sequence length="730" mass="83603">MAHSVDFYRDADDDAVLEISEQEPASPDFCFEEDLVHHSFADLLSEQSAVESQSSVMIELEDQPCAGIENQGYIRSPPHAQYMLNDDCYDPATLKVLSFMPSRTIGRSRGAVISDYCNRTLRFRRKRARPALSDMARSMRPSIRDVAALDENCEEEVGKHMTSNCKDHSCGPLENNHLPCWSRTKYNLIIAVRQCWYGFLSFLNSLQLWQIAEKQIGGRFGTGVLSYFIFLKMLLILNVFHLVMNLSFIVIPQATHPPANAKGTFSGLELLTGSGHFTDTVLYYGYYTNSSWNILDNGRSKSSALTNSSWNISGSEASNAGALSIWYNLPIAYIYTLGTSFFITCIILVHCLSKAFGESYRVGSTYGNLVAKVFCSWDFKVTQKQSVESNYENISTQLKECVTEHDFLTTASSVHQKMCNLSVHFLGWLLSLGSVVGCTLAVYYYSESMLKMSILGVLCFHWMGPNTKNIAEISCWETFVGQELYRLKIIDFIFLILDTVFAEYLWRIICIKLLKRKRKPEFDIARNVLDLIFGQTITWLGLLFAPLLPAIQIIKFIVVFYMKKLSLMQNCQPPHKFWRASHMMTIFISLLCFPSFLGAAVAYFYTIWYIKPSLTCGPFRTLDSMYDSAVQWVRQLDENASKFFKLSWILVRNPFILLLASGILLIVIYFHWQVVDGQRKVIKLLNEQIANEGKDKKFLIGKLHYFNRKKFKSPRKRHTQWEDEVFSVND</sequence>
<dbReference type="OMA" id="SHAMLAM"/>
<evidence type="ECO:0000313" key="9">
    <source>
        <dbReference type="Proteomes" id="UP000288216"/>
    </source>
</evidence>
<comment type="caution">
    <text evidence="8">The sequence shown here is derived from an EMBL/GenBank/DDBJ whole genome shotgun (WGS) entry which is preliminary data.</text>
</comment>
<comment type="similarity">
    <text evidence="2 6">Belongs to the TMC family.</text>
</comment>
<evidence type="ECO:0000256" key="2">
    <source>
        <dbReference type="ARBA" id="ARBA00006510"/>
    </source>
</evidence>
<dbReference type="GO" id="GO:0008381">
    <property type="term" value="F:mechanosensitive monoatomic ion channel activity"/>
    <property type="evidence" value="ECO:0007669"/>
    <property type="project" value="TreeGrafter"/>
</dbReference>
<keyword evidence="5 6" id="KW-0472">Membrane</keyword>
<feature type="transmembrane region" description="Helical" evidence="6">
    <location>
        <begin position="224"/>
        <end position="251"/>
    </location>
</feature>
<feature type="transmembrane region" description="Helical" evidence="6">
    <location>
        <begin position="425"/>
        <end position="445"/>
    </location>
</feature>
<dbReference type="InterPro" id="IPR012496">
    <property type="entry name" value="TMC_dom"/>
</dbReference>
<accession>A0A401NPF4</accession>
<dbReference type="PANTHER" id="PTHR23302:SF4">
    <property type="entry name" value="TRANSMEMBRANE CHANNEL-LIKE PROTEIN 6"/>
    <property type="match status" value="1"/>
</dbReference>
<gene>
    <name evidence="8" type="ORF">scyTo_0009576</name>
</gene>
<evidence type="ECO:0000256" key="3">
    <source>
        <dbReference type="ARBA" id="ARBA00022692"/>
    </source>
</evidence>
<feature type="transmembrane region" description="Helical" evidence="6">
    <location>
        <begin position="655"/>
        <end position="672"/>
    </location>
</feature>
<proteinExistence type="inferred from homology"/>
<dbReference type="EMBL" id="BFAA01003934">
    <property type="protein sequence ID" value="GCB62753.1"/>
    <property type="molecule type" value="Genomic_DNA"/>
</dbReference>
<keyword evidence="4 6" id="KW-1133">Transmembrane helix</keyword>
<dbReference type="OrthoDB" id="1936208at2759"/>
<feature type="domain" description="TMC" evidence="7">
    <location>
        <begin position="475"/>
        <end position="581"/>
    </location>
</feature>
<dbReference type="GO" id="GO:0005886">
    <property type="term" value="C:plasma membrane"/>
    <property type="evidence" value="ECO:0007669"/>
    <property type="project" value="InterPro"/>
</dbReference>
<name>A0A401NPF4_SCYTO</name>
<evidence type="ECO:0000256" key="6">
    <source>
        <dbReference type="RuleBase" id="RU310713"/>
    </source>
</evidence>
<comment type="subcellular location">
    <subcellularLocation>
        <location evidence="1 6">Membrane</location>
        <topology evidence="1 6">Multi-pass membrane protein</topology>
    </subcellularLocation>
</comment>
<evidence type="ECO:0000313" key="8">
    <source>
        <dbReference type="EMBL" id="GCB62753.1"/>
    </source>
</evidence>
<organism evidence="8 9">
    <name type="scientific">Scyliorhinus torazame</name>
    <name type="common">Cloudy catshark</name>
    <name type="synonym">Catulus torazame</name>
    <dbReference type="NCBI Taxonomy" id="75743"/>
    <lineage>
        <taxon>Eukaryota</taxon>
        <taxon>Metazoa</taxon>
        <taxon>Chordata</taxon>
        <taxon>Craniata</taxon>
        <taxon>Vertebrata</taxon>
        <taxon>Chondrichthyes</taxon>
        <taxon>Elasmobranchii</taxon>
        <taxon>Galeomorphii</taxon>
        <taxon>Galeoidea</taxon>
        <taxon>Carcharhiniformes</taxon>
        <taxon>Scyliorhinidae</taxon>
        <taxon>Scyliorhinus</taxon>
    </lineage>
</organism>
<dbReference type="AlphaFoldDB" id="A0A401NPF4"/>
<dbReference type="InterPro" id="IPR038900">
    <property type="entry name" value="TMC"/>
</dbReference>
<feature type="transmembrane region" description="Helical" evidence="6">
    <location>
        <begin position="332"/>
        <end position="352"/>
    </location>
</feature>
<protein>
    <recommendedName>
        <fullName evidence="6">Transmembrane channel-like protein</fullName>
    </recommendedName>
</protein>
<evidence type="ECO:0000256" key="1">
    <source>
        <dbReference type="ARBA" id="ARBA00004141"/>
    </source>
</evidence>
<keyword evidence="3 6" id="KW-0812">Transmembrane</keyword>